<gene>
    <name evidence="1" type="ORF">P872_05230</name>
</gene>
<organism evidence="1 2">
    <name type="scientific">Rhodonellum psychrophilum GCM71 = DSM 17998</name>
    <dbReference type="NCBI Taxonomy" id="1123057"/>
    <lineage>
        <taxon>Bacteria</taxon>
        <taxon>Pseudomonadati</taxon>
        <taxon>Bacteroidota</taxon>
        <taxon>Cytophagia</taxon>
        <taxon>Cytophagales</taxon>
        <taxon>Cytophagaceae</taxon>
        <taxon>Rhodonellum</taxon>
    </lineage>
</organism>
<evidence type="ECO:0000313" key="1">
    <source>
        <dbReference type="EMBL" id="ERM82851.1"/>
    </source>
</evidence>
<sequence>MNFNTFLIESGGMRISGLSGFRCGWNRGFNPFDVRIVLNEEGIRFQQVKFNPKYALGFQMESKLQENQPIGREISETNRVRPK</sequence>
<name>U5C1S1_9BACT</name>
<comment type="caution">
    <text evidence="1">The sequence shown here is derived from an EMBL/GenBank/DDBJ whole genome shotgun (WGS) entry which is preliminary data.</text>
</comment>
<keyword evidence="2" id="KW-1185">Reference proteome</keyword>
<evidence type="ECO:0000313" key="2">
    <source>
        <dbReference type="Proteomes" id="UP000016843"/>
    </source>
</evidence>
<protein>
    <submittedName>
        <fullName evidence="1">Uncharacterized protein</fullName>
    </submittedName>
</protein>
<dbReference type="EMBL" id="AWXR01000020">
    <property type="protein sequence ID" value="ERM82851.1"/>
    <property type="molecule type" value="Genomic_DNA"/>
</dbReference>
<proteinExistence type="predicted"/>
<accession>U5C1S1</accession>
<dbReference type="AlphaFoldDB" id="U5C1S1"/>
<dbReference type="Proteomes" id="UP000016843">
    <property type="component" value="Unassembled WGS sequence"/>
</dbReference>
<reference evidence="1 2" key="1">
    <citation type="journal article" date="2013" name="Genome Announc.">
        <title>Draft Genome Sequence of the Psychrophilic and Alkaliphilic Rhodonellum psychrophilum Strain GCM71T.</title>
        <authorList>
            <person name="Hauptmann A.L."/>
            <person name="Glaring M.A."/>
            <person name="Hallin P.F."/>
            <person name="Prieme A."/>
            <person name="Stougaard P."/>
        </authorList>
    </citation>
    <scope>NUCLEOTIDE SEQUENCE [LARGE SCALE GENOMIC DNA]</scope>
    <source>
        <strain evidence="1 2">GCM71</strain>
    </source>
</reference>